<dbReference type="AlphaFoldDB" id="A0AAV7MUT6"/>
<gene>
    <name evidence="2" type="ORF">NDU88_004901</name>
</gene>
<proteinExistence type="predicted"/>
<sequence>MASSMAPEPKVQEVLHHLAEAGCLDLVAGSYMLVRPVRRFSSGMAAAILACLPPCSKGSTSAGAEVGGRDWPRTHDMAPEAMKSWGWVGTADHKRRATPRASSGAEGCSEDYKGECRGQRAMYERAQRPAPIKKLERALSSAANVREGQSSNTQGLIIDPVERAAPSQDGAGVADFWEQGLG</sequence>
<organism evidence="2 3">
    <name type="scientific">Pleurodeles waltl</name>
    <name type="common">Iberian ribbed newt</name>
    <dbReference type="NCBI Taxonomy" id="8319"/>
    <lineage>
        <taxon>Eukaryota</taxon>
        <taxon>Metazoa</taxon>
        <taxon>Chordata</taxon>
        <taxon>Craniata</taxon>
        <taxon>Vertebrata</taxon>
        <taxon>Euteleostomi</taxon>
        <taxon>Amphibia</taxon>
        <taxon>Batrachia</taxon>
        <taxon>Caudata</taxon>
        <taxon>Salamandroidea</taxon>
        <taxon>Salamandridae</taxon>
        <taxon>Pleurodelinae</taxon>
        <taxon>Pleurodeles</taxon>
    </lineage>
</organism>
<dbReference type="EMBL" id="JANPWB010000013">
    <property type="protein sequence ID" value="KAJ1107511.1"/>
    <property type="molecule type" value="Genomic_DNA"/>
</dbReference>
<feature type="region of interest" description="Disordered" evidence="1">
    <location>
        <begin position="141"/>
        <end position="182"/>
    </location>
</feature>
<evidence type="ECO:0000256" key="1">
    <source>
        <dbReference type="SAM" id="MobiDB-lite"/>
    </source>
</evidence>
<evidence type="ECO:0000313" key="2">
    <source>
        <dbReference type="EMBL" id="KAJ1107511.1"/>
    </source>
</evidence>
<keyword evidence="3" id="KW-1185">Reference proteome</keyword>
<comment type="caution">
    <text evidence="2">The sequence shown here is derived from an EMBL/GenBank/DDBJ whole genome shotgun (WGS) entry which is preliminary data.</text>
</comment>
<protein>
    <submittedName>
        <fullName evidence="2">Uncharacterized protein</fullName>
    </submittedName>
</protein>
<dbReference type="Proteomes" id="UP001066276">
    <property type="component" value="Chromosome 9"/>
</dbReference>
<feature type="compositionally biased region" description="Polar residues" evidence="1">
    <location>
        <begin position="141"/>
        <end position="155"/>
    </location>
</feature>
<name>A0AAV7MUT6_PLEWA</name>
<reference evidence="2" key="1">
    <citation type="journal article" date="2022" name="bioRxiv">
        <title>Sequencing and chromosome-scale assembly of the giantPleurodeles waltlgenome.</title>
        <authorList>
            <person name="Brown T."/>
            <person name="Elewa A."/>
            <person name="Iarovenko S."/>
            <person name="Subramanian E."/>
            <person name="Araus A.J."/>
            <person name="Petzold A."/>
            <person name="Susuki M."/>
            <person name="Suzuki K.-i.T."/>
            <person name="Hayashi T."/>
            <person name="Toyoda A."/>
            <person name="Oliveira C."/>
            <person name="Osipova E."/>
            <person name="Leigh N.D."/>
            <person name="Simon A."/>
            <person name="Yun M.H."/>
        </authorList>
    </citation>
    <scope>NUCLEOTIDE SEQUENCE</scope>
    <source>
        <strain evidence="2">20211129_DDA</strain>
        <tissue evidence="2">Liver</tissue>
    </source>
</reference>
<evidence type="ECO:0000313" key="3">
    <source>
        <dbReference type="Proteomes" id="UP001066276"/>
    </source>
</evidence>
<accession>A0AAV7MUT6</accession>